<feature type="transmembrane region" description="Helical" evidence="1">
    <location>
        <begin position="39"/>
        <end position="58"/>
    </location>
</feature>
<keyword evidence="1" id="KW-0812">Transmembrane</keyword>
<name>A0A370KRI4_9HYPH</name>
<dbReference type="RefSeq" id="WP_114713035.1">
    <property type="nucleotide sequence ID" value="NZ_KZ857259.1"/>
</dbReference>
<comment type="caution">
    <text evidence="2">The sequence shown here is derived from an EMBL/GenBank/DDBJ whole genome shotgun (WGS) entry which is preliminary data.</text>
</comment>
<dbReference type="OrthoDB" id="8454970at2"/>
<protein>
    <submittedName>
        <fullName evidence="2">Uncharacterized protein</fullName>
    </submittedName>
</protein>
<keyword evidence="1" id="KW-0472">Membrane</keyword>
<sequence length="66" mass="7090">MTVWIRIGLYIFAGWLASSGLIGDEVKGIITTDPAVADSINLAVSAVIAAGSVLWWKLAKRMGWKT</sequence>
<evidence type="ECO:0000313" key="3">
    <source>
        <dbReference type="Proteomes" id="UP000254939"/>
    </source>
</evidence>
<keyword evidence="1" id="KW-1133">Transmembrane helix</keyword>
<dbReference type="EMBL" id="NAAC01000011">
    <property type="protein sequence ID" value="RDJ12409.1"/>
    <property type="molecule type" value="Genomic_DNA"/>
</dbReference>
<gene>
    <name evidence="2" type="ORF">B5K06_11785</name>
</gene>
<evidence type="ECO:0000313" key="2">
    <source>
        <dbReference type="EMBL" id="RDJ12409.1"/>
    </source>
</evidence>
<evidence type="ECO:0000256" key="1">
    <source>
        <dbReference type="SAM" id="Phobius"/>
    </source>
</evidence>
<dbReference type="Proteomes" id="UP000254939">
    <property type="component" value="Unassembled WGS sequence"/>
</dbReference>
<proteinExistence type="predicted"/>
<organism evidence="2 3">
    <name type="scientific">Rhizobium grahamii</name>
    <dbReference type="NCBI Taxonomy" id="1120045"/>
    <lineage>
        <taxon>Bacteria</taxon>
        <taxon>Pseudomonadati</taxon>
        <taxon>Pseudomonadota</taxon>
        <taxon>Alphaproteobacteria</taxon>
        <taxon>Hyphomicrobiales</taxon>
        <taxon>Rhizobiaceae</taxon>
        <taxon>Rhizobium/Agrobacterium group</taxon>
        <taxon>Rhizobium</taxon>
    </lineage>
</organism>
<dbReference type="AlphaFoldDB" id="A0A370KRI4"/>
<reference evidence="2 3" key="1">
    <citation type="submission" date="2017-03" db="EMBL/GenBank/DDBJ databases">
        <title>Genome analysis of Rhizobial strains effectives or ineffectives for nitrogen fixation isolated from bean seeds.</title>
        <authorList>
            <person name="Peralta H."/>
            <person name="Aguilar-Vera A."/>
            <person name="Mora Y."/>
            <person name="Vargas-Lagunas C."/>
            <person name="Girard L."/>
            <person name="Mora J."/>
        </authorList>
    </citation>
    <scope>NUCLEOTIDE SEQUENCE [LARGE SCALE GENOMIC DNA]</scope>
    <source>
        <strain evidence="2 3">CCGM3</strain>
    </source>
</reference>
<accession>A0A370KRI4</accession>